<feature type="domain" description="FMN-binding" evidence="2">
    <location>
        <begin position="80"/>
        <end position="158"/>
    </location>
</feature>
<dbReference type="EMBL" id="MLOK01000026">
    <property type="protein sequence ID" value="OIM21719.1"/>
    <property type="molecule type" value="Genomic_DNA"/>
</dbReference>
<feature type="compositionally biased region" description="Polar residues" evidence="1">
    <location>
        <begin position="67"/>
        <end position="77"/>
    </location>
</feature>
<dbReference type="InterPro" id="IPR007329">
    <property type="entry name" value="FMN-bd"/>
</dbReference>
<dbReference type="AlphaFoldDB" id="A0A483CAT7"/>
<dbReference type="SMART" id="SM00900">
    <property type="entry name" value="FMN_bind"/>
    <property type="match status" value="1"/>
</dbReference>
<dbReference type="Pfam" id="PF04205">
    <property type="entry name" value="FMN_bind"/>
    <property type="match status" value="1"/>
</dbReference>
<reference evidence="4 6" key="2">
    <citation type="submission" date="2018-08" db="EMBL/GenBank/DDBJ databases">
        <authorList>
            <person name="Lorentzen P. G. S. M."/>
        </authorList>
    </citation>
    <scope>NUCLEOTIDE SEQUENCE [LARGE SCALE GENOMIC DNA]</scope>
    <source>
        <strain evidence="4 6">CRBO_1381</strain>
    </source>
</reference>
<evidence type="ECO:0000256" key="1">
    <source>
        <dbReference type="SAM" id="MobiDB-lite"/>
    </source>
</evidence>
<dbReference type="EMBL" id="LR031358">
    <property type="protein sequence ID" value="VDB97445.1"/>
    <property type="molecule type" value="Genomic_DNA"/>
</dbReference>
<accession>A0A483CAT7</accession>
<evidence type="ECO:0000313" key="5">
    <source>
        <dbReference type="Proteomes" id="UP000181728"/>
    </source>
</evidence>
<dbReference type="GO" id="GO:0016020">
    <property type="term" value="C:membrane"/>
    <property type="evidence" value="ECO:0007669"/>
    <property type="project" value="InterPro"/>
</dbReference>
<evidence type="ECO:0000313" key="3">
    <source>
        <dbReference type="EMBL" id="OIM21719.1"/>
    </source>
</evidence>
<feature type="compositionally biased region" description="Low complexity" evidence="1">
    <location>
        <begin position="40"/>
        <end position="66"/>
    </location>
</feature>
<dbReference type="GO" id="GO:0010181">
    <property type="term" value="F:FMN binding"/>
    <property type="evidence" value="ECO:0007669"/>
    <property type="project" value="InterPro"/>
</dbReference>
<feature type="region of interest" description="Disordered" evidence="1">
    <location>
        <begin position="40"/>
        <end position="77"/>
    </location>
</feature>
<evidence type="ECO:0000313" key="4">
    <source>
        <dbReference type="EMBL" id="VDB97445.1"/>
    </source>
</evidence>
<gene>
    <name evidence="3" type="ORF">ATX59_02340</name>
    <name evidence="4" type="ORF">OENI_0449</name>
</gene>
<sequence length="160" mass="17078">MIKKIIAFLISLSITLAIAIDGYLLFFKKSSAENIAIDSSVNSQSNSNASESSSTSSSSSSSSVDSGYQNGTYTGKSASMRWGNVQVKVTISNGEITKVQTIKYPTDNPHDQQVNSSVLPTYEDEAVKNDSSKIQSVSGATETWKGFTKSLQSALNKAES</sequence>
<organism evidence="3 5">
    <name type="scientific">Oenococcus oeni</name>
    <name type="common">Leuconostoc oenos</name>
    <dbReference type="NCBI Taxonomy" id="1247"/>
    <lineage>
        <taxon>Bacteria</taxon>
        <taxon>Bacillati</taxon>
        <taxon>Bacillota</taxon>
        <taxon>Bacilli</taxon>
        <taxon>Lactobacillales</taxon>
        <taxon>Lactobacillaceae</taxon>
        <taxon>Oenococcus</taxon>
    </lineage>
</organism>
<dbReference type="Proteomes" id="UP000294726">
    <property type="component" value="Chromosome"/>
</dbReference>
<evidence type="ECO:0000313" key="6">
    <source>
        <dbReference type="Proteomes" id="UP000294726"/>
    </source>
</evidence>
<protein>
    <submittedName>
        <fullName evidence="3">FMN-binding protein</fullName>
    </submittedName>
</protein>
<proteinExistence type="predicted"/>
<dbReference type="Proteomes" id="UP000181728">
    <property type="component" value="Unassembled WGS sequence"/>
</dbReference>
<dbReference type="Gene3D" id="3.90.1010.20">
    <property type="match status" value="1"/>
</dbReference>
<reference evidence="3 5" key="1">
    <citation type="journal article" date="2016" name="BMC Genomics">
        <title>Consensus pan-genome assembly of the specialised wine bacterium Oenococcus oeni.</title>
        <authorList>
            <person name="Sternes P.R."/>
            <person name="Borneman A.R."/>
        </authorList>
    </citation>
    <scope>NUCLEOTIDE SEQUENCE [LARGE SCALE GENOMIC DNA]</scope>
    <source>
        <strain evidence="3 5">AWRIB661</strain>
    </source>
</reference>
<name>A0A483CAT7_OENOE</name>
<evidence type="ECO:0000259" key="2">
    <source>
        <dbReference type="SMART" id="SM00900"/>
    </source>
</evidence>